<dbReference type="Gene3D" id="3.30.930.10">
    <property type="entry name" value="Bira Bifunctional Protein, Domain 2"/>
    <property type="match status" value="1"/>
</dbReference>
<dbReference type="RefSeq" id="XP_064707352.1">
    <property type="nucleotide sequence ID" value="XM_064845094.1"/>
</dbReference>
<keyword evidence="7" id="KW-1185">Reference proteome</keyword>
<reference evidence="6 7" key="1">
    <citation type="submission" date="2023-08" db="EMBL/GenBank/DDBJ databases">
        <title>Black Yeasts Isolated from many extreme environments.</title>
        <authorList>
            <person name="Coleine C."/>
            <person name="Stajich J.E."/>
            <person name="Selbmann L."/>
        </authorList>
    </citation>
    <scope>NUCLEOTIDE SEQUENCE [LARGE SCALE GENOMIC DNA]</scope>
    <source>
        <strain evidence="6 7">CCFEE 5792</strain>
    </source>
</reference>
<dbReference type="InterPro" id="IPR045864">
    <property type="entry name" value="aa-tRNA-synth_II/BPL/LPL"/>
</dbReference>
<dbReference type="GO" id="GO:0017118">
    <property type="term" value="F:lipoyltransferase activity"/>
    <property type="evidence" value="ECO:0007669"/>
    <property type="project" value="TreeGrafter"/>
</dbReference>
<dbReference type="GO" id="GO:0005739">
    <property type="term" value="C:mitochondrion"/>
    <property type="evidence" value="ECO:0007669"/>
    <property type="project" value="TreeGrafter"/>
</dbReference>
<comment type="similarity">
    <text evidence="3">Belongs to the LplA family.</text>
</comment>
<dbReference type="Proteomes" id="UP001358417">
    <property type="component" value="Unassembled WGS sequence"/>
</dbReference>
<evidence type="ECO:0000256" key="1">
    <source>
        <dbReference type="ARBA" id="ARBA00003253"/>
    </source>
</evidence>
<evidence type="ECO:0000256" key="3">
    <source>
        <dbReference type="ARBA" id="ARBA00008242"/>
    </source>
</evidence>
<comment type="pathway">
    <text evidence="2">Protein modification; protein lipoylation via exogenous pathway; protein N(6)-(lipoyl)lysine from lipoate: step 2/2.</text>
</comment>
<accession>A0AAV9NCT9</accession>
<evidence type="ECO:0000259" key="5">
    <source>
        <dbReference type="PROSITE" id="PS51733"/>
    </source>
</evidence>
<sequence length="465" mass="52378">MRKALSPLLYSSRCLLASRATAKTRPHTSQAFAHQQQPCRTTTAGFATTQHLRRWDLSEVLRVTEETSPLIFHLTSDNPYHNLSLEHYILTNSHPSSTILLFYTNRPCVVIGRNQNPWLETDIQKLRDGLEPEEPVPLGSGIWGNETTQRNPIDLIRRRSGGGTVFHDNGNLNYSVIVPNNKSFKRSTQAEMVVRALTPLAPRYGFSDLQVNDRNDIVMKAKDNALQWLKVSGSAYKLTKGRALHHGTLLFSSPNLSNISNLLRSPGRGFIEAKGVESVRSHVANLAWTSDLQQRKQVKEVMTKAIVQQFWETYGNNQRRKVGHNEIFLGSEVFQAMNNPSLTKGLEELQTDLWLYEGTPRFDFASGAMEGTEVKFQANHGAVVSLTVEHHDKQYTIDEAALRSVSDQNGHGSKLLGIFDWYNFISARVQEATNTHLRIPRTLARRIDAIFPGVRGTPRKLKSDS</sequence>
<dbReference type="CDD" id="cd16443">
    <property type="entry name" value="LplA"/>
    <property type="match status" value="1"/>
</dbReference>
<dbReference type="EMBL" id="JAVRRD010000010">
    <property type="protein sequence ID" value="KAK5054579.1"/>
    <property type="molecule type" value="Genomic_DNA"/>
</dbReference>
<dbReference type="InterPro" id="IPR004143">
    <property type="entry name" value="BPL_LPL_catalytic"/>
</dbReference>
<dbReference type="SUPFAM" id="SSF55681">
    <property type="entry name" value="Class II aaRS and biotin synthetases"/>
    <property type="match status" value="1"/>
</dbReference>
<proteinExistence type="inferred from homology"/>
<organism evidence="6 7">
    <name type="scientific">Exophiala bonariae</name>
    <dbReference type="NCBI Taxonomy" id="1690606"/>
    <lineage>
        <taxon>Eukaryota</taxon>
        <taxon>Fungi</taxon>
        <taxon>Dikarya</taxon>
        <taxon>Ascomycota</taxon>
        <taxon>Pezizomycotina</taxon>
        <taxon>Eurotiomycetes</taxon>
        <taxon>Chaetothyriomycetidae</taxon>
        <taxon>Chaetothyriales</taxon>
        <taxon>Herpotrichiellaceae</taxon>
        <taxon>Exophiala</taxon>
    </lineage>
</organism>
<evidence type="ECO:0000313" key="7">
    <source>
        <dbReference type="Proteomes" id="UP001358417"/>
    </source>
</evidence>
<feature type="domain" description="BPL/LPL catalytic" evidence="5">
    <location>
        <begin position="94"/>
        <end position="314"/>
    </location>
</feature>
<evidence type="ECO:0000256" key="2">
    <source>
        <dbReference type="ARBA" id="ARBA00005085"/>
    </source>
</evidence>
<dbReference type="PROSITE" id="PS51733">
    <property type="entry name" value="BPL_LPL_CATALYTIC"/>
    <property type="match status" value="1"/>
</dbReference>
<dbReference type="InterPro" id="IPR004562">
    <property type="entry name" value="LipoylTrfase_LipoateP_Ligase"/>
</dbReference>
<dbReference type="PANTHER" id="PTHR12561">
    <property type="entry name" value="LIPOATE-PROTEIN LIGASE"/>
    <property type="match status" value="1"/>
</dbReference>
<comment type="function">
    <text evidence="1">Catalyzes both the ATP-dependent activation of exogenously supplied lipoate to lipoyl-AMP and the transfer of the activated lipoyl onto the lipoyl domains of lipoate-dependent enzymes.</text>
</comment>
<evidence type="ECO:0000256" key="4">
    <source>
        <dbReference type="ARBA" id="ARBA00015925"/>
    </source>
</evidence>
<protein>
    <recommendedName>
        <fullName evidence="4">Putative lipoate-protein ligase A</fullName>
    </recommendedName>
</protein>
<comment type="caution">
    <text evidence="6">The sequence shown here is derived from an EMBL/GenBank/DDBJ whole genome shotgun (WGS) entry which is preliminary data.</text>
</comment>
<evidence type="ECO:0000313" key="6">
    <source>
        <dbReference type="EMBL" id="KAK5054579.1"/>
    </source>
</evidence>
<dbReference type="Pfam" id="PF21948">
    <property type="entry name" value="LplA-B_cat"/>
    <property type="match status" value="1"/>
</dbReference>
<gene>
    <name evidence="6" type="ORF">LTR84_001470</name>
</gene>
<name>A0AAV9NCT9_9EURO</name>
<dbReference type="PANTHER" id="PTHR12561:SF3">
    <property type="entry name" value="LIPOYLTRANSFERASE 1, MITOCHONDRIAL"/>
    <property type="match status" value="1"/>
</dbReference>
<dbReference type="GeneID" id="89969690"/>
<dbReference type="AlphaFoldDB" id="A0AAV9NCT9"/>
<dbReference type="GO" id="GO:0009249">
    <property type="term" value="P:protein lipoylation"/>
    <property type="evidence" value="ECO:0007669"/>
    <property type="project" value="InterPro"/>
</dbReference>